<dbReference type="OrthoDB" id="41266at2759"/>
<keyword evidence="7 11" id="KW-1133">Transmembrane helix</keyword>
<evidence type="ECO:0000313" key="13">
    <source>
        <dbReference type="Proteomes" id="UP000008237"/>
    </source>
</evidence>
<keyword evidence="8" id="KW-0342">GTP-binding</keyword>
<dbReference type="GO" id="GO:0006886">
    <property type="term" value="P:intracellular protein transport"/>
    <property type="evidence" value="ECO:0007669"/>
    <property type="project" value="TreeGrafter"/>
</dbReference>
<keyword evidence="5" id="KW-0547">Nucleotide-binding</keyword>
<dbReference type="GO" id="GO:0003924">
    <property type="term" value="F:GTPase activity"/>
    <property type="evidence" value="ECO:0007669"/>
    <property type="project" value="TreeGrafter"/>
</dbReference>
<dbReference type="GO" id="GO:0034067">
    <property type="term" value="P:protein localization to Golgi apparatus"/>
    <property type="evidence" value="ECO:0007669"/>
    <property type="project" value="TreeGrafter"/>
</dbReference>
<evidence type="ECO:0000256" key="4">
    <source>
        <dbReference type="ARBA" id="ARBA00022692"/>
    </source>
</evidence>
<protein>
    <recommendedName>
        <fullName evidence="3">Signal recognition particle receptor subunit beta</fullName>
    </recommendedName>
</protein>
<evidence type="ECO:0000313" key="12">
    <source>
        <dbReference type="EMBL" id="EFN79384.1"/>
    </source>
</evidence>
<accession>E2BYA5</accession>
<gene>
    <name evidence="12" type="ORF">EAI_09874</name>
</gene>
<dbReference type="PANTHER" id="PTHR45909">
    <property type="entry name" value="ADP-RIBOSYLATION FACTOR-RELATED PROTEIN 1"/>
    <property type="match status" value="1"/>
</dbReference>
<evidence type="ECO:0000256" key="9">
    <source>
        <dbReference type="ARBA" id="ARBA00023136"/>
    </source>
</evidence>
<evidence type="ECO:0000256" key="7">
    <source>
        <dbReference type="ARBA" id="ARBA00022989"/>
    </source>
</evidence>
<keyword evidence="6" id="KW-0256">Endoplasmic reticulum</keyword>
<feature type="transmembrane region" description="Helical" evidence="11">
    <location>
        <begin position="59"/>
        <end position="79"/>
    </location>
</feature>
<dbReference type="GO" id="GO:0005789">
    <property type="term" value="C:endoplasmic reticulum membrane"/>
    <property type="evidence" value="ECO:0007669"/>
    <property type="project" value="UniProtKB-SubCell"/>
</dbReference>
<dbReference type="STRING" id="610380.E2BYA5"/>
<evidence type="ECO:0000256" key="6">
    <source>
        <dbReference type="ARBA" id="ARBA00022824"/>
    </source>
</evidence>
<dbReference type="FunCoup" id="E2BYA5">
    <property type="interactions" value="1470"/>
</dbReference>
<dbReference type="InterPro" id="IPR024156">
    <property type="entry name" value="Small_GTPase_ARF"/>
</dbReference>
<dbReference type="Proteomes" id="UP000008237">
    <property type="component" value="Unassembled WGS sequence"/>
</dbReference>
<evidence type="ECO:0000256" key="10">
    <source>
        <dbReference type="ARBA" id="ARBA00023170"/>
    </source>
</evidence>
<evidence type="ECO:0000256" key="11">
    <source>
        <dbReference type="SAM" id="Phobius"/>
    </source>
</evidence>
<dbReference type="AlphaFoldDB" id="E2BYA5"/>
<comment type="subcellular location">
    <subcellularLocation>
        <location evidence="1">Endoplasmic reticulum membrane</location>
        <topology evidence="1">Single-pass membrane protein</topology>
    </subcellularLocation>
</comment>
<dbReference type="CDD" id="cd04105">
    <property type="entry name" value="SR_beta"/>
    <property type="match status" value="1"/>
</dbReference>
<keyword evidence="10 12" id="KW-0675">Receptor</keyword>
<dbReference type="GO" id="GO:0043001">
    <property type="term" value="P:Golgi to plasma membrane protein transport"/>
    <property type="evidence" value="ECO:0007669"/>
    <property type="project" value="TreeGrafter"/>
</dbReference>
<dbReference type="PROSITE" id="PS51417">
    <property type="entry name" value="ARF"/>
    <property type="match status" value="1"/>
</dbReference>
<keyword evidence="9 11" id="KW-0472">Membrane</keyword>
<evidence type="ECO:0000256" key="3">
    <source>
        <dbReference type="ARBA" id="ARBA00020256"/>
    </source>
</evidence>
<dbReference type="GO" id="GO:0005794">
    <property type="term" value="C:Golgi apparatus"/>
    <property type="evidence" value="ECO:0007669"/>
    <property type="project" value="TreeGrafter"/>
</dbReference>
<keyword evidence="13" id="KW-1185">Reference proteome</keyword>
<dbReference type="SMART" id="SM00177">
    <property type="entry name" value="ARF"/>
    <property type="match status" value="1"/>
</dbReference>
<organism evidence="13">
    <name type="scientific">Harpegnathos saltator</name>
    <name type="common">Jerdon's jumping ant</name>
    <dbReference type="NCBI Taxonomy" id="610380"/>
    <lineage>
        <taxon>Eukaryota</taxon>
        <taxon>Metazoa</taxon>
        <taxon>Ecdysozoa</taxon>
        <taxon>Arthropoda</taxon>
        <taxon>Hexapoda</taxon>
        <taxon>Insecta</taxon>
        <taxon>Pterygota</taxon>
        <taxon>Neoptera</taxon>
        <taxon>Endopterygota</taxon>
        <taxon>Hymenoptera</taxon>
        <taxon>Apocrita</taxon>
        <taxon>Aculeata</taxon>
        <taxon>Formicoidea</taxon>
        <taxon>Formicidae</taxon>
        <taxon>Ponerinae</taxon>
        <taxon>Ponerini</taxon>
        <taxon>Harpegnathos</taxon>
    </lineage>
</organism>
<dbReference type="EMBL" id="GL451420">
    <property type="protein sequence ID" value="EFN79384.1"/>
    <property type="molecule type" value="Genomic_DNA"/>
</dbReference>
<evidence type="ECO:0000256" key="2">
    <source>
        <dbReference type="ARBA" id="ARBA00005619"/>
    </source>
</evidence>
<dbReference type="OMA" id="MNGVKVT"/>
<dbReference type="SUPFAM" id="SSF52540">
    <property type="entry name" value="P-loop containing nucleoside triphosphate hydrolases"/>
    <property type="match status" value="1"/>
</dbReference>
<reference evidence="12 13" key="1">
    <citation type="journal article" date="2010" name="Science">
        <title>Genomic comparison of the ants Camponotus floridanus and Harpegnathos saltator.</title>
        <authorList>
            <person name="Bonasio R."/>
            <person name="Zhang G."/>
            <person name="Ye C."/>
            <person name="Mutti N.S."/>
            <person name="Fang X."/>
            <person name="Qin N."/>
            <person name="Donahue G."/>
            <person name="Yang P."/>
            <person name="Li Q."/>
            <person name="Li C."/>
            <person name="Zhang P."/>
            <person name="Huang Z."/>
            <person name="Berger S.L."/>
            <person name="Reinberg D."/>
            <person name="Wang J."/>
            <person name="Liebig J."/>
        </authorList>
    </citation>
    <scope>NUCLEOTIDE SEQUENCE [LARGE SCALE GENOMIC DNA]</scope>
    <source>
        <strain evidence="12 13">R22 G/1</strain>
    </source>
</reference>
<keyword evidence="4 11" id="KW-0812">Transmembrane</keyword>
<evidence type="ECO:0000256" key="1">
    <source>
        <dbReference type="ARBA" id="ARBA00004389"/>
    </source>
</evidence>
<dbReference type="InParanoid" id="E2BYA5"/>
<dbReference type="GO" id="GO:0005525">
    <property type="term" value="F:GTP binding"/>
    <property type="evidence" value="ECO:0007669"/>
    <property type="project" value="UniProtKB-KW"/>
</dbReference>
<proteinExistence type="inferred from homology"/>
<dbReference type="InterPro" id="IPR019009">
    <property type="entry name" value="SRP_receptor_beta_su"/>
</dbReference>
<comment type="similarity">
    <text evidence="2">Belongs to the SRP receptor beta subunit family.</text>
</comment>
<sequence length="287" mass="32322">MDKAECSPEAAKKFQTTTHEGAWDLGHQEIGGRILTCQGVTIMEKQIKPLLEQNSNAQLLGILAAVFAIILTLVLFVVWRRRKSTGQGILLTGLSDTGKTLIYARLICSQFVKTYTSVKENIGNITVNNSSLRIVDIPGDERLRNKYFDKYKSSAKGLVYVIDSVTIQKEIRDVAEYLYNLLSDPYMQKNIPVLILCNKQDQVMAKGCAVIKTLLEKEMNLLRMTKSSQLETTDASSVNVFLGKQGKDFEFSHLDSQIEFANSYVFNKDPNVEVDIDELKKWLQKVA</sequence>
<dbReference type="InterPro" id="IPR027417">
    <property type="entry name" value="P-loop_NTPase"/>
</dbReference>
<name>E2BYA5_HARSA</name>
<dbReference type="Gene3D" id="3.40.50.300">
    <property type="entry name" value="P-loop containing nucleotide triphosphate hydrolases"/>
    <property type="match status" value="1"/>
</dbReference>
<dbReference type="Pfam" id="PF09439">
    <property type="entry name" value="SRPRB"/>
    <property type="match status" value="1"/>
</dbReference>
<evidence type="ECO:0000256" key="5">
    <source>
        <dbReference type="ARBA" id="ARBA00022741"/>
    </source>
</evidence>
<dbReference type="PANTHER" id="PTHR45909:SF1">
    <property type="entry name" value="ADP-RIBOSYLATION FACTOR-RELATED PROTEIN 1"/>
    <property type="match status" value="1"/>
</dbReference>
<evidence type="ECO:0000256" key="8">
    <source>
        <dbReference type="ARBA" id="ARBA00023134"/>
    </source>
</evidence>